<keyword evidence="3" id="KW-1185">Reference proteome</keyword>
<keyword evidence="1" id="KW-1133">Transmembrane helix</keyword>
<keyword evidence="1" id="KW-0472">Membrane</keyword>
<name>A0A508SS42_9BRAD</name>
<sequence>MLAPAGSAPKSIATCPIGTRPQRGCCDVADLRKLGDIADVEAKDAPWDTPMADYVPWILVAGGIVALIVAALIWRAHYVSSD</sequence>
<evidence type="ECO:0000313" key="3">
    <source>
        <dbReference type="Proteomes" id="UP000328092"/>
    </source>
</evidence>
<keyword evidence="1" id="KW-0812">Transmembrane</keyword>
<comment type="caution">
    <text evidence="2">The sequence shown here is derived from an EMBL/GenBank/DDBJ whole genome shotgun (WGS) entry which is preliminary data.</text>
</comment>
<gene>
    <name evidence="2" type="ORF">CI1B_02500</name>
</gene>
<reference evidence="2" key="1">
    <citation type="submission" date="2019-02" db="EMBL/GenBank/DDBJ databases">
        <authorList>
            <person name="Pothier F.J."/>
        </authorList>
    </citation>
    <scope>NUCLEOTIDE SEQUENCE</scope>
    <source>
        <strain evidence="2">CI-1B</strain>
    </source>
</reference>
<accession>A0A508SS42</accession>
<organism evidence="2 3">
    <name type="scientific">Bradyrhizobium ivorense</name>
    <dbReference type="NCBI Taxonomy" id="2511166"/>
    <lineage>
        <taxon>Bacteria</taxon>
        <taxon>Pseudomonadati</taxon>
        <taxon>Pseudomonadota</taxon>
        <taxon>Alphaproteobacteria</taxon>
        <taxon>Hyphomicrobiales</taxon>
        <taxon>Nitrobacteraceae</taxon>
        <taxon>Bradyrhizobium</taxon>
    </lineage>
</organism>
<dbReference type="AlphaFoldDB" id="A0A508SS42"/>
<evidence type="ECO:0000313" key="2">
    <source>
        <dbReference type="EMBL" id="VIO65153.1"/>
    </source>
</evidence>
<dbReference type="Proteomes" id="UP000328092">
    <property type="component" value="Unassembled WGS sequence"/>
</dbReference>
<dbReference type="EMBL" id="CAADFC020000004">
    <property type="protein sequence ID" value="VIO65153.1"/>
    <property type="molecule type" value="Genomic_DNA"/>
</dbReference>
<evidence type="ECO:0000256" key="1">
    <source>
        <dbReference type="SAM" id="Phobius"/>
    </source>
</evidence>
<proteinExistence type="predicted"/>
<feature type="transmembrane region" description="Helical" evidence="1">
    <location>
        <begin position="54"/>
        <end position="74"/>
    </location>
</feature>
<protein>
    <submittedName>
        <fullName evidence="2">Uncharacterized protein</fullName>
    </submittedName>
</protein>